<name>A0A2I0IHV9_PUNGR</name>
<comment type="caution">
    <text evidence="1">The sequence shown here is derived from an EMBL/GenBank/DDBJ whole genome shotgun (WGS) entry which is preliminary data.</text>
</comment>
<accession>A0A2I0IHV9</accession>
<sequence>MGSSVSSDISFRRQSSKGPSHIVVRWESWGPTFDDVTGSDWSSQSGIGWKRHRKEYEPPSLPLLHGRARGNGNGNRHFRIYSLVEGATEPGQDRKLSFLDKIYIWNIGVE</sequence>
<reference evidence="1 2" key="1">
    <citation type="submission" date="2017-11" db="EMBL/GenBank/DDBJ databases">
        <title>De-novo sequencing of pomegranate (Punica granatum L.) genome.</title>
        <authorList>
            <person name="Akparov Z."/>
            <person name="Amiraslanov A."/>
            <person name="Hajiyeva S."/>
            <person name="Abbasov M."/>
            <person name="Kaur K."/>
            <person name="Hamwieh A."/>
            <person name="Solovyev V."/>
            <person name="Salamov A."/>
            <person name="Braich B."/>
            <person name="Kosarev P."/>
            <person name="Mahmoud A."/>
            <person name="Hajiyev E."/>
            <person name="Babayeva S."/>
            <person name="Izzatullayeva V."/>
            <person name="Mammadov A."/>
            <person name="Mammadov A."/>
            <person name="Sharifova S."/>
            <person name="Ojaghi J."/>
            <person name="Eynullazada K."/>
            <person name="Bayramov B."/>
            <person name="Abdulazimova A."/>
            <person name="Shahmuradov I."/>
        </authorList>
    </citation>
    <scope>NUCLEOTIDE SEQUENCE [LARGE SCALE GENOMIC DNA]</scope>
    <source>
        <strain evidence="2">cv. AG2017</strain>
        <tissue evidence="1">Leaf</tissue>
    </source>
</reference>
<organism evidence="1 2">
    <name type="scientific">Punica granatum</name>
    <name type="common">Pomegranate</name>
    <dbReference type="NCBI Taxonomy" id="22663"/>
    <lineage>
        <taxon>Eukaryota</taxon>
        <taxon>Viridiplantae</taxon>
        <taxon>Streptophyta</taxon>
        <taxon>Embryophyta</taxon>
        <taxon>Tracheophyta</taxon>
        <taxon>Spermatophyta</taxon>
        <taxon>Magnoliopsida</taxon>
        <taxon>eudicotyledons</taxon>
        <taxon>Gunneridae</taxon>
        <taxon>Pentapetalae</taxon>
        <taxon>rosids</taxon>
        <taxon>malvids</taxon>
        <taxon>Myrtales</taxon>
        <taxon>Lythraceae</taxon>
        <taxon>Punica</taxon>
    </lineage>
</organism>
<dbReference type="EMBL" id="PGOL01003030">
    <property type="protein sequence ID" value="PKI43589.1"/>
    <property type="molecule type" value="Genomic_DNA"/>
</dbReference>
<gene>
    <name evidence="1" type="ORF">CRG98_036019</name>
</gene>
<evidence type="ECO:0000313" key="1">
    <source>
        <dbReference type="EMBL" id="PKI43589.1"/>
    </source>
</evidence>
<dbReference type="Proteomes" id="UP000233551">
    <property type="component" value="Unassembled WGS sequence"/>
</dbReference>
<proteinExistence type="predicted"/>
<evidence type="ECO:0000313" key="2">
    <source>
        <dbReference type="Proteomes" id="UP000233551"/>
    </source>
</evidence>
<dbReference type="AlphaFoldDB" id="A0A2I0IHV9"/>
<protein>
    <submittedName>
        <fullName evidence="1">Uncharacterized protein</fullName>
    </submittedName>
</protein>
<keyword evidence="2" id="KW-1185">Reference proteome</keyword>